<dbReference type="AlphaFoldDB" id="A0A482W9Z9"/>
<accession>A0A482W9Z9</accession>
<dbReference type="InterPro" id="IPR019080">
    <property type="entry name" value="YqaJ_viral_recombinase"/>
</dbReference>
<dbReference type="Pfam" id="PF09588">
    <property type="entry name" value="YqaJ"/>
    <property type="match status" value="1"/>
</dbReference>
<name>A0A482W9Z9_ASBVE</name>
<sequence>MEPNTNTTNIVKSQLYSRASNCDAVLPKPLAYGINNEKNGAHLFQKQSGLKVITWGLIIDAEEKFLTVSPDSLVGLDPIVEVKCSYRF</sequence>
<dbReference type="GO" id="GO:0006281">
    <property type="term" value="P:DNA repair"/>
    <property type="evidence" value="ECO:0007669"/>
    <property type="project" value="UniProtKB-ARBA"/>
</dbReference>
<protein>
    <recommendedName>
        <fullName evidence="1">YqaJ viral recombinase domain-containing protein</fullName>
    </recommendedName>
</protein>
<proteinExistence type="predicted"/>
<keyword evidence="3" id="KW-1185">Reference proteome</keyword>
<evidence type="ECO:0000313" key="2">
    <source>
        <dbReference type="EMBL" id="RZC41934.1"/>
    </source>
</evidence>
<dbReference type="Proteomes" id="UP000292052">
    <property type="component" value="Unassembled WGS sequence"/>
</dbReference>
<evidence type="ECO:0000313" key="3">
    <source>
        <dbReference type="Proteomes" id="UP000292052"/>
    </source>
</evidence>
<organism evidence="2 3">
    <name type="scientific">Asbolus verrucosus</name>
    <name type="common">Desert ironclad beetle</name>
    <dbReference type="NCBI Taxonomy" id="1661398"/>
    <lineage>
        <taxon>Eukaryota</taxon>
        <taxon>Metazoa</taxon>
        <taxon>Ecdysozoa</taxon>
        <taxon>Arthropoda</taxon>
        <taxon>Hexapoda</taxon>
        <taxon>Insecta</taxon>
        <taxon>Pterygota</taxon>
        <taxon>Neoptera</taxon>
        <taxon>Endopterygota</taxon>
        <taxon>Coleoptera</taxon>
        <taxon>Polyphaga</taxon>
        <taxon>Cucujiformia</taxon>
        <taxon>Tenebrionidae</taxon>
        <taxon>Pimeliinae</taxon>
        <taxon>Asbolus</taxon>
    </lineage>
</organism>
<dbReference type="InterPro" id="IPR011604">
    <property type="entry name" value="PDDEXK-like_dom_sf"/>
</dbReference>
<dbReference type="STRING" id="1661398.A0A482W9Z9"/>
<feature type="domain" description="YqaJ viral recombinase" evidence="1">
    <location>
        <begin position="18"/>
        <end position="86"/>
    </location>
</feature>
<dbReference type="SUPFAM" id="SSF52980">
    <property type="entry name" value="Restriction endonuclease-like"/>
    <property type="match status" value="1"/>
</dbReference>
<gene>
    <name evidence="2" type="ORF">BDFB_013060</name>
</gene>
<dbReference type="Gene3D" id="3.90.320.10">
    <property type="match status" value="1"/>
</dbReference>
<dbReference type="OrthoDB" id="6155932at2759"/>
<evidence type="ECO:0000259" key="1">
    <source>
        <dbReference type="Pfam" id="PF09588"/>
    </source>
</evidence>
<reference evidence="2 3" key="1">
    <citation type="submission" date="2017-03" db="EMBL/GenBank/DDBJ databases">
        <title>Genome of the blue death feigning beetle - Asbolus verrucosus.</title>
        <authorList>
            <person name="Rider S.D."/>
        </authorList>
    </citation>
    <scope>NUCLEOTIDE SEQUENCE [LARGE SCALE GENOMIC DNA]</scope>
    <source>
        <strain evidence="2">Butters</strain>
        <tissue evidence="2">Head and leg muscle</tissue>
    </source>
</reference>
<dbReference type="EMBL" id="QDEB01012807">
    <property type="protein sequence ID" value="RZC41934.1"/>
    <property type="molecule type" value="Genomic_DNA"/>
</dbReference>
<comment type="caution">
    <text evidence="2">The sequence shown here is derived from an EMBL/GenBank/DDBJ whole genome shotgun (WGS) entry which is preliminary data.</text>
</comment>
<dbReference type="InterPro" id="IPR011335">
    <property type="entry name" value="Restrct_endonuc-II-like"/>
</dbReference>